<accession>A0A371IA28</accession>
<evidence type="ECO:0000256" key="1">
    <source>
        <dbReference type="SAM" id="MobiDB-lite"/>
    </source>
</evidence>
<feature type="compositionally biased region" description="Basic and acidic residues" evidence="1">
    <location>
        <begin position="51"/>
        <end position="62"/>
    </location>
</feature>
<sequence length="178" mass="20283">MAGTSIDWENLPPKSKFMISDIRELGETLDKVGKGLDSFQKDTQSVNAKVEVLRKGKEERPKISSMHESGGSYGGDNLSESSGGRKRNSQSSMGEKCEGDVRMKRNRRLQVGEYVDRELMVDQIVSSFDLHSRKVVRLINLNFCGYTLEIRHDKRGPCEGWRDLKHLTRERFVPSSYI</sequence>
<feature type="region of interest" description="Disordered" evidence="1">
    <location>
        <begin position="50"/>
        <end position="101"/>
    </location>
</feature>
<proteinExistence type="predicted"/>
<protein>
    <submittedName>
        <fullName evidence="2">Uncharacterized protein</fullName>
    </submittedName>
</protein>
<evidence type="ECO:0000313" key="2">
    <source>
        <dbReference type="EMBL" id="RDY11889.1"/>
    </source>
</evidence>
<name>A0A371IA28_MUCPR</name>
<keyword evidence="3" id="KW-1185">Reference proteome</keyword>
<dbReference type="EMBL" id="QJKJ01000561">
    <property type="protein sequence ID" value="RDY11889.1"/>
    <property type="molecule type" value="Genomic_DNA"/>
</dbReference>
<dbReference type="Proteomes" id="UP000257109">
    <property type="component" value="Unassembled WGS sequence"/>
</dbReference>
<reference evidence="2" key="1">
    <citation type="submission" date="2018-05" db="EMBL/GenBank/DDBJ databases">
        <title>Draft genome of Mucuna pruriens seed.</title>
        <authorList>
            <person name="Nnadi N.E."/>
            <person name="Vos R."/>
            <person name="Hasami M.H."/>
            <person name="Devisetty U.K."/>
            <person name="Aguiy J.C."/>
        </authorList>
    </citation>
    <scope>NUCLEOTIDE SEQUENCE [LARGE SCALE GENOMIC DNA]</scope>
    <source>
        <strain evidence="2">JCA_2017</strain>
    </source>
</reference>
<evidence type="ECO:0000313" key="3">
    <source>
        <dbReference type="Proteomes" id="UP000257109"/>
    </source>
</evidence>
<dbReference type="AlphaFoldDB" id="A0A371IA28"/>
<dbReference type="OrthoDB" id="1934635at2759"/>
<gene>
    <name evidence="2" type="ORF">CR513_03385</name>
</gene>
<organism evidence="2 3">
    <name type="scientific">Mucuna pruriens</name>
    <name type="common">Velvet bean</name>
    <name type="synonym">Dolichos pruriens</name>
    <dbReference type="NCBI Taxonomy" id="157652"/>
    <lineage>
        <taxon>Eukaryota</taxon>
        <taxon>Viridiplantae</taxon>
        <taxon>Streptophyta</taxon>
        <taxon>Embryophyta</taxon>
        <taxon>Tracheophyta</taxon>
        <taxon>Spermatophyta</taxon>
        <taxon>Magnoliopsida</taxon>
        <taxon>eudicotyledons</taxon>
        <taxon>Gunneridae</taxon>
        <taxon>Pentapetalae</taxon>
        <taxon>rosids</taxon>
        <taxon>fabids</taxon>
        <taxon>Fabales</taxon>
        <taxon>Fabaceae</taxon>
        <taxon>Papilionoideae</taxon>
        <taxon>50 kb inversion clade</taxon>
        <taxon>NPAAA clade</taxon>
        <taxon>indigoferoid/millettioid clade</taxon>
        <taxon>Phaseoleae</taxon>
        <taxon>Mucuna</taxon>
    </lineage>
</organism>
<feature type="non-terminal residue" evidence="2">
    <location>
        <position position="1"/>
    </location>
</feature>
<comment type="caution">
    <text evidence="2">The sequence shown here is derived from an EMBL/GenBank/DDBJ whole genome shotgun (WGS) entry which is preliminary data.</text>
</comment>